<reference evidence="2" key="1">
    <citation type="submission" date="2018-06" db="EMBL/GenBank/DDBJ databases">
        <authorList>
            <person name="Zhirakovskaya E."/>
        </authorList>
    </citation>
    <scope>NUCLEOTIDE SEQUENCE</scope>
</reference>
<dbReference type="AlphaFoldDB" id="A0A3B0TSE8"/>
<dbReference type="EMBL" id="UOEQ01000134">
    <property type="protein sequence ID" value="VAW17382.1"/>
    <property type="molecule type" value="Genomic_DNA"/>
</dbReference>
<protein>
    <submittedName>
        <fullName evidence="2">Uncharacterized protein</fullName>
    </submittedName>
</protein>
<proteinExistence type="predicted"/>
<evidence type="ECO:0000313" key="2">
    <source>
        <dbReference type="EMBL" id="VAW17382.1"/>
    </source>
</evidence>
<evidence type="ECO:0000256" key="1">
    <source>
        <dbReference type="SAM" id="MobiDB-lite"/>
    </source>
</evidence>
<name>A0A3B0TSE8_9ZZZZ</name>
<feature type="region of interest" description="Disordered" evidence="1">
    <location>
        <begin position="1"/>
        <end position="43"/>
    </location>
</feature>
<feature type="non-terminal residue" evidence="2">
    <location>
        <position position="43"/>
    </location>
</feature>
<feature type="compositionally biased region" description="Basic residues" evidence="1">
    <location>
        <begin position="25"/>
        <end position="34"/>
    </location>
</feature>
<organism evidence="2">
    <name type="scientific">hydrothermal vent metagenome</name>
    <dbReference type="NCBI Taxonomy" id="652676"/>
    <lineage>
        <taxon>unclassified sequences</taxon>
        <taxon>metagenomes</taxon>
        <taxon>ecological metagenomes</taxon>
    </lineage>
</organism>
<accession>A0A3B0TSE8</accession>
<sequence>MNTDKTTSIDKESNLTAINAGKKNNLQKRPHHHGDLRTALIDA</sequence>
<gene>
    <name evidence="2" type="ORF">MNBD_ALPHA11-767</name>
</gene>